<gene>
    <name evidence="2" type="ORF">YP76_26360</name>
</gene>
<protein>
    <submittedName>
        <fullName evidence="2">Integrase</fullName>
    </submittedName>
</protein>
<dbReference type="GO" id="GO:0003676">
    <property type="term" value="F:nucleic acid binding"/>
    <property type="evidence" value="ECO:0007669"/>
    <property type="project" value="InterPro"/>
</dbReference>
<dbReference type="PANTHER" id="PTHR35004">
    <property type="entry name" value="TRANSPOSASE RV3428C-RELATED"/>
    <property type="match status" value="1"/>
</dbReference>
<dbReference type="InterPro" id="IPR012337">
    <property type="entry name" value="RNaseH-like_sf"/>
</dbReference>
<comment type="caution">
    <text evidence="2">The sequence shown here is derived from an EMBL/GenBank/DDBJ whole genome shotgun (WGS) entry which is preliminary data.</text>
</comment>
<organism evidence="2 3">
    <name type="scientific">Sphingobium chungbukense</name>
    <dbReference type="NCBI Taxonomy" id="56193"/>
    <lineage>
        <taxon>Bacteria</taxon>
        <taxon>Pseudomonadati</taxon>
        <taxon>Pseudomonadota</taxon>
        <taxon>Alphaproteobacteria</taxon>
        <taxon>Sphingomonadales</taxon>
        <taxon>Sphingomonadaceae</taxon>
        <taxon>Sphingobium</taxon>
    </lineage>
</organism>
<dbReference type="EMBL" id="LBIC01000032">
    <property type="protein sequence ID" value="KKW89255.1"/>
    <property type="molecule type" value="Genomic_DNA"/>
</dbReference>
<dbReference type="PROSITE" id="PS50994">
    <property type="entry name" value="INTEGRASE"/>
    <property type="match status" value="1"/>
</dbReference>
<dbReference type="AlphaFoldDB" id="A0A0M3AHD4"/>
<evidence type="ECO:0000259" key="1">
    <source>
        <dbReference type="PROSITE" id="PS50994"/>
    </source>
</evidence>
<dbReference type="PATRIC" id="fig|56193.3.peg.5571"/>
<dbReference type="GO" id="GO:0015074">
    <property type="term" value="P:DNA integration"/>
    <property type="evidence" value="ECO:0007669"/>
    <property type="project" value="InterPro"/>
</dbReference>
<dbReference type="InterPro" id="IPR047656">
    <property type="entry name" value="IS481-like_transpos"/>
</dbReference>
<dbReference type="SUPFAM" id="SSF46689">
    <property type="entry name" value="Homeodomain-like"/>
    <property type="match status" value="1"/>
</dbReference>
<name>A0A0M3AHD4_9SPHN</name>
<dbReference type="PANTHER" id="PTHR35004:SF7">
    <property type="entry name" value="INTEGRASE PROTEIN"/>
    <property type="match status" value="1"/>
</dbReference>
<evidence type="ECO:0000313" key="2">
    <source>
        <dbReference type="EMBL" id="KKW89255.1"/>
    </source>
</evidence>
<dbReference type="InterPro" id="IPR009057">
    <property type="entry name" value="Homeodomain-like_sf"/>
</dbReference>
<dbReference type="RefSeq" id="WP_037520950.1">
    <property type="nucleotide sequence ID" value="NZ_LBIC01000032.1"/>
</dbReference>
<evidence type="ECO:0000313" key="3">
    <source>
        <dbReference type="Proteomes" id="UP000033874"/>
    </source>
</evidence>
<dbReference type="InterPro" id="IPR036397">
    <property type="entry name" value="RNaseH_sf"/>
</dbReference>
<dbReference type="Gene3D" id="3.30.420.10">
    <property type="entry name" value="Ribonuclease H-like superfamily/Ribonuclease H"/>
    <property type="match status" value="1"/>
</dbReference>
<dbReference type="Proteomes" id="UP000033874">
    <property type="component" value="Unassembled WGS sequence"/>
</dbReference>
<dbReference type="Pfam" id="PF00665">
    <property type="entry name" value="rve"/>
    <property type="match status" value="1"/>
</dbReference>
<dbReference type="SUPFAM" id="SSF53098">
    <property type="entry name" value="Ribonuclease H-like"/>
    <property type="match status" value="1"/>
</dbReference>
<proteinExistence type="predicted"/>
<dbReference type="InterPro" id="IPR001584">
    <property type="entry name" value="Integrase_cat-core"/>
</dbReference>
<feature type="domain" description="Integrase catalytic" evidence="1">
    <location>
        <begin position="118"/>
        <end position="293"/>
    </location>
</feature>
<dbReference type="STRING" id="56193.YP76_26360"/>
<dbReference type="NCBIfam" id="NF033577">
    <property type="entry name" value="transpos_IS481"/>
    <property type="match status" value="1"/>
</dbReference>
<keyword evidence="3" id="KW-1185">Reference proteome</keyword>
<sequence length="331" mass="37765">MVQIHPQARTTPAVRAEIARSTEPASVVAKRYGISDETVRKWRKRGEQAILDRPSRPHRLAWRMNEEERAIICAVRRATGFALDDLTFVLRHFLPHLNRDSIYRVLKAEGLNRRPPKPTAQPRKGQGRFQDYDLGFVHIDVKHLPKLRTADGETRKRFLYVAIDRCSRFVHLAVYDAENAANAVAFLKAARRAFPFRITHVLTDRGSCFTADDFERACAKIKVVHRTTRPYTPQTNGMVERFNGRIASEVMGINVAGHADLEILLTGFNRAYNRRRQRVLHGSSPCQKVEERIGLMPALANPLYKPTAPDDLMTKVDDVLYYANDVSQPDN</sequence>
<reference evidence="2 3" key="1">
    <citation type="submission" date="2015-04" db="EMBL/GenBank/DDBJ databases">
        <title>Genome sequence of aromatic hydrocarbons-degrading Sphingobium chungbukense DJ77.</title>
        <authorList>
            <person name="Kim Y.-C."/>
            <person name="Chae J.-C."/>
        </authorList>
    </citation>
    <scope>NUCLEOTIDE SEQUENCE [LARGE SCALE GENOMIC DNA]</scope>
    <source>
        <strain evidence="2 3">DJ77</strain>
    </source>
</reference>
<accession>A0A0M3AHD4</accession>